<dbReference type="GO" id="GO:0042546">
    <property type="term" value="P:cell wall biogenesis"/>
    <property type="evidence" value="ECO:0007669"/>
    <property type="project" value="InterPro"/>
</dbReference>
<keyword evidence="2" id="KW-0472">Membrane</keyword>
<dbReference type="PANTHER" id="PTHR28154:SF1">
    <property type="entry name" value="CELL WALL SYNTHESIS PROTEIN KNH1-RELATED"/>
    <property type="match status" value="1"/>
</dbReference>
<keyword evidence="2" id="KW-0812">Transmembrane</keyword>
<dbReference type="AlphaFoldDB" id="A0A4Q9MEG2"/>
<evidence type="ECO:0000259" key="4">
    <source>
        <dbReference type="Pfam" id="PF10342"/>
    </source>
</evidence>
<dbReference type="Proteomes" id="UP000292957">
    <property type="component" value="Unassembled WGS sequence"/>
</dbReference>
<evidence type="ECO:0000256" key="2">
    <source>
        <dbReference type="SAM" id="Phobius"/>
    </source>
</evidence>
<feature type="signal peptide" evidence="3">
    <location>
        <begin position="1"/>
        <end position="18"/>
    </location>
</feature>
<keyword evidence="1 3" id="KW-0732">Signal</keyword>
<dbReference type="InterPro" id="IPR045328">
    <property type="entry name" value="Kre9/Knh1"/>
</dbReference>
<proteinExistence type="predicted"/>
<dbReference type="PANTHER" id="PTHR28154">
    <property type="entry name" value="CELL WALL SYNTHESIS PROTEIN KNH1-RELATED"/>
    <property type="match status" value="1"/>
</dbReference>
<organism evidence="5">
    <name type="scientific">Dichomitus squalens</name>
    <dbReference type="NCBI Taxonomy" id="114155"/>
    <lineage>
        <taxon>Eukaryota</taxon>
        <taxon>Fungi</taxon>
        <taxon>Dikarya</taxon>
        <taxon>Basidiomycota</taxon>
        <taxon>Agaricomycotina</taxon>
        <taxon>Agaricomycetes</taxon>
        <taxon>Polyporales</taxon>
        <taxon>Polyporaceae</taxon>
        <taxon>Dichomitus</taxon>
    </lineage>
</organism>
<gene>
    <name evidence="5" type="ORF">BD311DRAFT_668939</name>
</gene>
<feature type="chain" id="PRO_5020740717" description="Yeast cell wall synthesis Kre9/Knh1-like N-terminal domain-containing protein" evidence="3">
    <location>
        <begin position="19"/>
        <end position="227"/>
    </location>
</feature>
<protein>
    <recommendedName>
        <fullName evidence="4">Yeast cell wall synthesis Kre9/Knh1-like N-terminal domain-containing protein</fullName>
    </recommendedName>
</protein>
<dbReference type="InterPro" id="IPR018466">
    <property type="entry name" value="Kre9/Knh1-like_N"/>
</dbReference>
<evidence type="ECO:0000256" key="1">
    <source>
        <dbReference type="ARBA" id="ARBA00022729"/>
    </source>
</evidence>
<dbReference type="GO" id="GO:0006078">
    <property type="term" value="P:(1-&gt;6)-beta-D-glucan biosynthetic process"/>
    <property type="evidence" value="ECO:0007669"/>
    <property type="project" value="InterPro"/>
</dbReference>
<keyword evidence="2" id="KW-1133">Transmembrane helix</keyword>
<sequence length="227" mass="22774">MFSTALLVLAAAVSPALATIYVTSPTASSQWTAGQQQTISWQDDGQSPSLANFGPSKVSVYVGNQIQQTPVQVITQSVDVSTTSSIVFTPDASTGQNGQYYFIRFESLGLKDATNAAFPALAFSSKYTMSGMTGTFTAEELAQISAAVSSGASATTSAAASSATPAGTTTTSATASKITTSKAVSGTSSATSSTASTTKSNGASTLPLSALTGVAGLAVAMFAAMYM</sequence>
<dbReference type="Pfam" id="PF10342">
    <property type="entry name" value="Kre9_KNH"/>
    <property type="match status" value="1"/>
</dbReference>
<dbReference type="EMBL" id="ML143456">
    <property type="protein sequence ID" value="TBU25734.1"/>
    <property type="molecule type" value="Genomic_DNA"/>
</dbReference>
<name>A0A4Q9MEG2_9APHY</name>
<accession>A0A4Q9MEG2</accession>
<evidence type="ECO:0000256" key="3">
    <source>
        <dbReference type="SAM" id="SignalP"/>
    </source>
</evidence>
<reference evidence="5" key="1">
    <citation type="submission" date="2019-01" db="EMBL/GenBank/DDBJ databases">
        <title>Draft genome sequences of three monokaryotic isolates of the white-rot basidiomycete fungus Dichomitus squalens.</title>
        <authorList>
            <consortium name="DOE Joint Genome Institute"/>
            <person name="Lopez S.C."/>
            <person name="Andreopoulos B."/>
            <person name="Pangilinan J."/>
            <person name="Lipzen A."/>
            <person name="Riley R."/>
            <person name="Ahrendt S."/>
            <person name="Ng V."/>
            <person name="Barry K."/>
            <person name="Daum C."/>
            <person name="Grigoriev I.V."/>
            <person name="Hilden K.S."/>
            <person name="Makela M.R."/>
            <person name="de Vries R.P."/>
        </authorList>
    </citation>
    <scope>NUCLEOTIDE SEQUENCE [LARGE SCALE GENOMIC DNA]</scope>
    <source>
        <strain evidence="5">OM18370.1</strain>
    </source>
</reference>
<dbReference type="OrthoDB" id="2432613at2759"/>
<feature type="transmembrane region" description="Helical" evidence="2">
    <location>
        <begin position="206"/>
        <end position="226"/>
    </location>
</feature>
<evidence type="ECO:0000313" key="5">
    <source>
        <dbReference type="EMBL" id="TBU25734.1"/>
    </source>
</evidence>
<feature type="domain" description="Yeast cell wall synthesis Kre9/Knh1-like N-terminal" evidence="4">
    <location>
        <begin position="24"/>
        <end position="109"/>
    </location>
</feature>